<dbReference type="Gene3D" id="3.40.640.10">
    <property type="entry name" value="Type I PLP-dependent aspartate aminotransferase-like (Major domain)"/>
    <property type="match status" value="1"/>
</dbReference>
<dbReference type="OrthoDB" id="420046at2759"/>
<organism evidence="3 4">
    <name type="scientific">Trichomonas vaginalis (strain ATCC PRA-98 / G3)</name>
    <dbReference type="NCBI Taxonomy" id="412133"/>
    <lineage>
        <taxon>Eukaryota</taxon>
        <taxon>Metamonada</taxon>
        <taxon>Parabasalia</taxon>
        <taxon>Trichomonadida</taxon>
        <taxon>Trichomonadidae</taxon>
        <taxon>Trichomonas</taxon>
    </lineage>
</organism>
<reference evidence="3" key="2">
    <citation type="journal article" date="2007" name="Science">
        <title>Draft genome sequence of the sexually transmitted pathogen Trichomonas vaginalis.</title>
        <authorList>
            <person name="Carlton J.M."/>
            <person name="Hirt R.P."/>
            <person name="Silva J.C."/>
            <person name="Delcher A.L."/>
            <person name="Schatz M."/>
            <person name="Zhao Q."/>
            <person name="Wortman J.R."/>
            <person name="Bidwell S.L."/>
            <person name="Alsmark U.C.M."/>
            <person name="Besteiro S."/>
            <person name="Sicheritz-Ponten T."/>
            <person name="Noel C.J."/>
            <person name="Dacks J.B."/>
            <person name="Foster P.G."/>
            <person name="Simillion C."/>
            <person name="Van de Peer Y."/>
            <person name="Miranda-Saavedra D."/>
            <person name="Barton G.J."/>
            <person name="Westrop G.D."/>
            <person name="Mueller S."/>
            <person name="Dessi D."/>
            <person name="Fiori P.L."/>
            <person name="Ren Q."/>
            <person name="Paulsen I."/>
            <person name="Zhang H."/>
            <person name="Bastida-Corcuera F.D."/>
            <person name="Simoes-Barbosa A."/>
            <person name="Brown M.T."/>
            <person name="Hayes R.D."/>
            <person name="Mukherjee M."/>
            <person name="Okumura C.Y."/>
            <person name="Schneider R."/>
            <person name="Smith A.J."/>
            <person name="Vanacova S."/>
            <person name="Villalvazo M."/>
            <person name="Haas B.J."/>
            <person name="Pertea M."/>
            <person name="Feldblyum T.V."/>
            <person name="Utterback T.R."/>
            <person name="Shu C.L."/>
            <person name="Osoegawa K."/>
            <person name="de Jong P.J."/>
            <person name="Hrdy I."/>
            <person name="Horvathova L."/>
            <person name="Zubacova Z."/>
            <person name="Dolezal P."/>
            <person name="Malik S.B."/>
            <person name="Logsdon J.M. Jr."/>
            <person name="Henze K."/>
            <person name="Gupta A."/>
            <person name="Wang C.C."/>
            <person name="Dunne R.L."/>
            <person name="Upcroft J.A."/>
            <person name="Upcroft P."/>
            <person name="White O."/>
            <person name="Salzberg S.L."/>
            <person name="Tang P."/>
            <person name="Chiu C.-H."/>
            <person name="Lee Y.-S."/>
            <person name="Embley T.M."/>
            <person name="Coombs G.H."/>
            <person name="Mottram J.C."/>
            <person name="Tachezy J."/>
            <person name="Fraser-Liggett C.M."/>
            <person name="Johnson P.J."/>
        </authorList>
    </citation>
    <scope>NUCLEOTIDE SEQUENCE [LARGE SCALE GENOMIC DNA]</scope>
    <source>
        <strain evidence="3">G3</strain>
    </source>
</reference>
<dbReference type="VEuPathDB" id="TrichDB:TVAG_104740"/>
<evidence type="ECO:0000313" key="4">
    <source>
        <dbReference type="Proteomes" id="UP000001542"/>
    </source>
</evidence>
<proteinExistence type="predicted"/>
<dbReference type="eggNOG" id="KOG2142">
    <property type="taxonomic scope" value="Eukaryota"/>
</dbReference>
<dbReference type="RefSeq" id="XP_001306359.1">
    <property type="nucleotide sequence ID" value="XM_001306358.1"/>
</dbReference>
<dbReference type="InterPro" id="IPR015421">
    <property type="entry name" value="PyrdxlP-dep_Trfase_major"/>
</dbReference>
<dbReference type="SUPFAM" id="SSF53383">
    <property type="entry name" value="PLP-dependent transferases"/>
    <property type="match status" value="1"/>
</dbReference>
<dbReference type="VEuPathDB" id="TrichDB:TVAGG3_0655740"/>
<name>A2FNU8_TRIV3</name>
<dbReference type="InterPro" id="IPR015422">
    <property type="entry name" value="PyrdxlP-dep_Trfase_small"/>
</dbReference>
<dbReference type="SMR" id="A2FNU8"/>
<evidence type="ECO:0000259" key="2">
    <source>
        <dbReference type="Pfam" id="PF03476"/>
    </source>
</evidence>
<dbReference type="InterPro" id="IPR000192">
    <property type="entry name" value="Aminotrans_V_dom"/>
</dbReference>
<dbReference type="Gene3D" id="3.90.1150.10">
    <property type="entry name" value="Aspartate Aminotransferase, domain 1"/>
    <property type="match status" value="1"/>
</dbReference>
<reference evidence="3" key="1">
    <citation type="submission" date="2006-10" db="EMBL/GenBank/DDBJ databases">
        <authorList>
            <person name="Amadeo P."/>
            <person name="Zhao Q."/>
            <person name="Wortman J."/>
            <person name="Fraser-Liggett C."/>
            <person name="Carlton J."/>
        </authorList>
    </citation>
    <scope>NUCLEOTIDE SEQUENCE</scope>
    <source>
        <strain evidence="3">G3</strain>
    </source>
</reference>
<keyword evidence="4" id="KW-1185">Reference proteome</keyword>
<gene>
    <name evidence="3" type="ORF">TVAG_104740</name>
</gene>
<accession>A2FNU8</accession>
<sequence>MNVIEQQYFHQKFGIYLDFAGAMPLCEDQNKLFSKLVQDNFGNIHSKEQVSAPANQMEDLRSYICSMFSTNTIEYSVVFTHNTTHSLQILADLLSFNENTDFYYFVDNHNSVFGLRTAASQKNSSIKIVNNLPSKIDKPDSYFAYPCQSNFSGKKYPLEWISEFQKLSGTVILDAACSYCPSLSTHKPDFVSASLLKLVGIHGGILLIRKDRIKDLKDPLPAGGTVNYTCPRSGKYDLLPNIQTKLESGTPSYLDLMLALEGCKVRRSIGTEKEIEQNILNLSKILEDKLNNLVHSNGRHLVEFQPKRDSSFGGTFSFNLFTVDGKLINHHDIQYCFSVFRVAARFGGHCNSGSAEIALGWEDDDIVSAANKFKDSPEKSCLSSQCVIDGRPIGTIRFSLGASSTIDDIEKISELLRNQFVNGGPCPKDELQKVNPMKVESIFVYPVVGTLGFEVKKWKFTDRGLKYDRMWKLMSADGVTVNLTACTSLAQIEAVIDEKSDELILKHTSGDILSLPINNIKPLDNCPEELSKNGIVYDQSVSDWLFKHVGRFLYLVKVGYRDSGRMAFSSISKETFETVGSDYDLERFRINILFSGGVKYGEQAKQFDGLKLNGLKVIRWRPRVICMMTTVKPHDGSQRFDVLQRLSRERGKYGIVELGSLFSVDCEGIERTLSVGDVIAYD</sequence>
<dbReference type="EMBL" id="DS113913">
    <property type="protein sequence ID" value="EAX93429.1"/>
    <property type="molecule type" value="Genomic_DNA"/>
</dbReference>
<dbReference type="KEGG" id="tva:4751147"/>
<protein>
    <submittedName>
        <fullName evidence="3">MOSC N-terminal beta barrel domain containing protein</fullName>
    </submittedName>
</protein>
<dbReference type="InParanoid" id="A2FNU8"/>
<dbReference type="InterPro" id="IPR015424">
    <property type="entry name" value="PyrdxlP-dep_Trfase"/>
</dbReference>
<dbReference type="PANTHER" id="PTHR14237">
    <property type="entry name" value="MOLYBDOPTERIN COFACTOR SULFURASE MOSC"/>
    <property type="match status" value="1"/>
</dbReference>
<dbReference type="InterPro" id="IPR005303">
    <property type="entry name" value="MOCOS_middle"/>
</dbReference>
<dbReference type="AlphaFoldDB" id="A2FNU8"/>
<evidence type="ECO:0000259" key="1">
    <source>
        <dbReference type="Pfam" id="PF00266"/>
    </source>
</evidence>
<dbReference type="Pfam" id="PF00266">
    <property type="entry name" value="Aminotran_5"/>
    <property type="match status" value="1"/>
</dbReference>
<dbReference type="PANTHER" id="PTHR14237:SF80">
    <property type="entry name" value="MOLYBDENUM COFACTOR SULFURASE"/>
    <property type="match status" value="1"/>
</dbReference>
<feature type="domain" description="Aminotransferase class V" evidence="1">
    <location>
        <begin position="15"/>
        <end position="411"/>
    </location>
</feature>
<dbReference type="Proteomes" id="UP000001542">
    <property type="component" value="Unassembled WGS sequence"/>
</dbReference>
<dbReference type="SUPFAM" id="SSF141673">
    <property type="entry name" value="MOSC N-terminal domain-like"/>
    <property type="match status" value="1"/>
</dbReference>
<dbReference type="STRING" id="5722.A2FNU8"/>
<feature type="domain" description="Molybdenum cofactor sulfurase middle" evidence="2">
    <location>
        <begin position="438"/>
        <end position="550"/>
    </location>
</feature>
<evidence type="ECO:0000313" key="3">
    <source>
        <dbReference type="EMBL" id="EAX93429.1"/>
    </source>
</evidence>
<dbReference type="Pfam" id="PF03476">
    <property type="entry name" value="MOSC_N"/>
    <property type="match status" value="1"/>
</dbReference>